<dbReference type="STRING" id="929556.Solca_4281"/>
<dbReference type="KEGG" id="scn:Solca_4281"/>
<evidence type="ECO:0000313" key="2">
    <source>
        <dbReference type="EMBL" id="AFD09271.1"/>
    </source>
</evidence>
<gene>
    <name evidence="2" type="ordered locus">Solca_4281</name>
</gene>
<accession>H8KM89</accession>
<name>H8KM89_SOLCM</name>
<keyword evidence="3" id="KW-1185">Reference proteome</keyword>
<feature type="signal peptide" evidence="1">
    <location>
        <begin position="1"/>
        <end position="21"/>
    </location>
</feature>
<proteinExistence type="predicted"/>
<reference evidence="2" key="1">
    <citation type="submission" date="2012-02" db="EMBL/GenBank/DDBJ databases">
        <title>The complete genome of Solitalea canadensis DSM 3403.</title>
        <authorList>
            <consortium name="US DOE Joint Genome Institute (JGI-PGF)"/>
            <person name="Lucas S."/>
            <person name="Copeland A."/>
            <person name="Lapidus A."/>
            <person name="Glavina del Rio T."/>
            <person name="Dalin E."/>
            <person name="Tice H."/>
            <person name="Bruce D."/>
            <person name="Goodwin L."/>
            <person name="Pitluck S."/>
            <person name="Peters L."/>
            <person name="Ovchinnikova G."/>
            <person name="Lu M."/>
            <person name="Kyrpides N."/>
            <person name="Mavromatis K."/>
            <person name="Ivanova N."/>
            <person name="Brettin T."/>
            <person name="Detter J.C."/>
            <person name="Han C."/>
            <person name="Larimer F."/>
            <person name="Land M."/>
            <person name="Hauser L."/>
            <person name="Markowitz V."/>
            <person name="Cheng J.-F."/>
            <person name="Hugenholtz P."/>
            <person name="Woyke T."/>
            <person name="Wu D."/>
            <person name="Spring S."/>
            <person name="Schroeder M."/>
            <person name="Kopitz M."/>
            <person name="Brambilla E."/>
            <person name="Klenk H.-P."/>
            <person name="Eisen J.A."/>
        </authorList>
    </citation>
    <scope>NUCLEOTIDE SEQUENCE</scope>
    <source>
        <strain evidence="2">DSM 3403</strain>
    </source>
</reference>
<dbReference type="Proteomes" id="UP000007590">
    <property type="component" value="Chromosome"/>
</dbReference>
<evidence type="ECO:0000256" key="1">
    <source>
        <dbReference type="SAM" id="SignalP"/>
    </source>
</evidence>
<sequence length="209" mass="23823">MIKLISSTVSALMCLVTIGAAQNIPIEVDTIYGDLTLSTASNSQHRILTFRKDKDSIDYTGLNYSFGLSAKSTKNLSAEIHTIKQLWDKALPIIRTDLKSLSIGYPYEYADVLKNYINAFNQSTEWNDYVRKYGKRLNPKLMNHVMLTGNVYKPFDSLLHRYGYRIVGYSTEKHGFISPKDLKNNGFKGNEIIQVPFMVWINVEKINTP</sequence>
<protein>
    <submittedName>
        <fullName evidence="2">Uncharacterized protein</fullName>
    </submittedName>
</protein>
<keyword evidence="1" id="KW-0732">Signal</keyword>
<dbReference type="EMBL" id="CP003349">
    <property type="protein sequence ID" value="AFD09271.1"/>
    <property type="molecule type" value="Genomic_DNA"/>
</dbReference>
<organism evidence="2 3">
    <name type="scientific">Solitalea canadensis (strain ATCC 29591 / DSM 3403 / JCM 21819 / LMG 8368 / NBRC 15130 / NCIMB 12057 / USAM 9D)</name>
    <name type="common">Flexibacter canadensis</name>
    <dbReference type="NCBI Taxonomy" id="929556"/>
    <lineage>
        <taxon>Bacteria</taxon>
        <taxon>Pseudomonadati</taxon>
        <taxon>Bacteroidota</taxon>
        <taxon>Sphingobacteriia</taxon>
        <taxon>Sphingobacteriales</taxon>
        <taxon>Sphingobacteriaceae</taxon>
        <taxon>Solitalea</taxon>
    </lineage>
</organism>
<dbReference type="RefSeq" id="WP_014682493.1">
    <property type="nucleotide sequence ID" value="NC_017770.1"/>
</dbReference>
<dbReference type="AlphaFoldDB" id="H8KM89"/>
<dbReference type="HOGENOM" id="CLU_1314706_0_0_10"/>
<evidence type="ECO:0000313" key="3">
    <source>
        <dbReference type="Proteomes" id="UP000007590"/>
    </source>
</evidence>
<feature type="chain" id="PRO_5003612937" evidence="1">
    <location>
        <begin position="22"/>
        <end position="209"/>
    </location>
</feature>
<dbReference type="OrthoDB" id="981956at2"/>